<proteinExistence type="predicted"/>
<dbReference type="Pfam" id="PF01663">
    <property type="entry name" value="Phosphodiest"/>
    <property type="match status" value="1"/>
</dbReference>
<dbReference type="InterPro" id="IPR002591">
    <property type="entry name" value="Phosphodiest/P_Trfase"/>
</dbReference>
<keyword evidence="2" id="KW-1185">Reference proteome</keyword>
<dbReference type="GO" id="GO:0016787">
    <property type="term" value="F:hydrolase activity"/>
    <property type="evidence" value="ECO:0007669"/>
    <property type="project" value="UniProtKB-ARBA"/>
</dbReference>
<dbReference type="RefSeq" id="WP_088820132.1">
    <property type="nucleotide sequence ID" value="NZ_CP019964.1"/>
</dbReference>
<dbReference type="KEGG" id="marh:Mia14_0546"/>
<dbReference type="OrthoDB" id="33550at2157"/>
<dbReference type="PANTHER" id="PTHR10151:SF120">
    <property type="entry name" value="BIS(5'-ADENOSYL)-TRIPHOSPHATASE"/>
    <property type="match status" value="1"/>
</dbReference>
<gene>
    <name evidence="1" type="ORF">Mia14_0546</name>
</gene>
<reference evidence="1 2" key="1">
    <citation type="journal article" date="2017" name="Nat. Commun.">
        <title>'ARMAN' archaea depend on association with euryarchaeal host in culture and in situ.</title>
        <authorList>
            <person name="Golyshina O."/>
            <person name="Toshchakov S."/>
            <person name="Makarova K."/>
            <person name="Gavrilov S."/>
            <person name="Korzhenkov A."/>
            <person name="La Cono V."/>
            <person name="Arcadi E."/>
            <person name="Nechitaylo T."/>
            <person name="Ferrer M."/>
            <person name="Kublanov I."/>
            <person name="Wolf Y."/>
            <person name="Yakimov M."/>
            <person name="Golyshin P."/>
            <person name="Slesarev A."/>
            <person name="Kozyavkin S."/>
        </authorList>
    </citation>
    <scope>NUCLEOTIDE SEQUENCE [LARGE SCALE GENOMIC DNA]</scope>
    <source>
        <strain evidence="1 2">Mia14</strain>
    </source>
</reference>
<dbReference type="AlphaFoldDB" id="A0A218NN13"/>
<dbReference type="SUPFAM" id="SSF53649">
    <property type="entry name" value="Alkaline phosphatase-like"/>
    <property type="match status" value="1"/>
</dbReference>
<name>A0A218NN13_9ARCH</name>
<dbReference type="PANTHER" id="PTHR10151">
    <property type="entry name" value="ECTONUCLEOTIDE PYROPHOSPHATASE/PHOSPHODIESTERASE"/>
    <property type="match status" value="1"/>
</dbReference>
<sequence length="390" mass="44074">MHSIKSDLIEKGFAFPDYGSSNMELAKEVADGHGKLIGGKRKRRFLLFIDGLGYDLLKSAISNSRQLKGISSKMQVDKISTVFPSFTPTVFTSIDSGKTPAEHGIIGSPIPIREYGMMKDMFSIPWSPSVDEVSGKSETISPFPISDNLLKAGRKKDFLYLQSEQVARKNAQTYVYNNINYTGYISFDDFLFQSMDLAESDQYNTIYAYIPEIDHAQHQYAKSSRLGLGITTMMLERLMEKLLPKLKDNGWELLMSSDHGQVSSKNDDIIDLNAKSEVLKYLRSPPWGTDRVMFFDTVEGLSEKFEKEFSRNFSKSFVLYDSSEAIKSGLFGSTKVSDSLRYRFATHIAISKHNKLFHYRYPGGKEWTSELSGHHGGLSKEEMEIPLLKA</sequence>
<protein>
    <submittedName>
        <fullName evidence="1">Type I phosphodiesterase/nucleotide pyrophosphatase</fullName>
    </submittedName>
</protein>
<dbReference type="InterPro" id="IPR017850">
    <property type="entry name" value="Alkaline_phosphatase_core_sf"/>
</dbReference>
<dbReference type="Proteomes" id="UP000197679">
    <property type="component" value="Chromosome"/>
</dbReference>
<dbReference type="EMBL" id="CP019964">
    <property type="protein sequence ID" value="ASI13859.1"/>
    <property type="molecule type" value="Genomic_DNA"/>
</dbReference>
<dbReference type="GeneID" id="33314103"/>
<accession>A0A218NN13</accession>
<organism evidence="1 2">
    <name type="scientific">Candidatus Mancarchaeum acidiphilum</name>
    <dbReference type="NCBI Taxonomy" id="1920749"/>
    <lineage>
        <taxon>Archaea</taxon>
        <taxon>Candidatus Micrarchaeota</taxon>
        <taxon>Candidatus Mancarchaeum</taxon>
    </lineage>
</organism>
<evidence type="ECO:0000313" key="2">
    <source>
        <dbReference type="Proteomes" id="UP000197679"/>
    </source>
</evidence>
<dbReference type="Gene3D" id="3.40.720.10">
    <property type="entry name" value="Alkaline Phosphatase, subunit A"/>
    <property type="match status" value="1"/>
</dbReference>
<evidence type="ECO:0000313" key="1">
    <source>
        <dbReference type="EMBL" id="ASI13859.1"/>
    </source>
</evidence>